<feature type="compositionally biased region" description="Polar residues" evidence="1">
    <location>
        <begin position="386"/>
        <end position="399"/>
    </location>
</feature>
<feature type="compositionally biased region" description="Basic and acidic residues" evidence="1">
    <location>
        <begin position="329"/>
        <end position="343"/>
    </location>
</feature>
<organism evidence="3 4">
    <name type="scientific">Nematostella vectensis</name>
    <name type="common">Starlet sea anemone</name>
    <dbReference type="NCBI Taxonomy" id="45351"/>
    <lineage>
        <taxon>Eukaryota</taxon>
        <taxon>Metazoa</taxon>
        <taxon>Cnidaria</taxon>
        <taxon>Anthozoa</taxon>
        <taxon>Hexacorallia</taxon>
        <taxon>Actiniaria</taxon>
        <taxon>Edwardsiidae</taxon>
        <taxon>Nematostella</taxon>
    </lineage>
</organism>
<feature type="compositionally biased region" description="Basic and acidic residues" evidence="1">
    <location>
        <begin position="370"/>
        <end position="385"/>
    </location>
</feature>
<dbReference type="Proteomes" id="UP000001593">
    <property type="component" value="Unassembled WGS sequence"/>
</dbReference>
<dbReference type="InterPro" id="IPR014044">
    <property type="entry name" value="CAP_dom"/>
</dbReference>
<dbReference type="HOGENOM" id="CLU_416975_0_0_1"/>
<sequence>MQAQRWADELASREELRHDDAISNDEGENLAFFKPAVPKCQGRIVNNCVLCREMVKRWYDERKNYDFDSGSSKDPDGVVKHFTQLVWAGTAELGLGTAVSKRYGFITVARYKPRGNRGGVEAFISNVPPKGGPIPSLSSLNNSAPETTTQNNSATSTTPTGLGLPPQNTTKTAIRPYADMVYASKITDWLFKRLSVVTAWMERLLKVMSQGRVRLPSPSARAEDKKISPLVMMLPPTKARVNTRHTDTTSGLSSELLGRELKALADELAHKKKNQKMSEEYYLNTDKNEVIALKKSALRELEGWKKEDISGSSDKLAMLETTFGRMREVHKLEDSDEPNKDETTGNGDAATRISAGTIGKGQARTFEGPDGSKEDSYRTTKKETSGDGNTATRISSGTTGKVRVRTFKGPHRSKEDSNGTNTKETSGDGDTATRIGTGATGKGQVRTIKGPDGSKAKVFLDGNGDHAGIVFRDQILRDNRASRTTSSSSKAWYKHLGRLTDKLSWTISSKAWFKHLGRLTDKLSWTISSKAWFKHLGRLTDKLSWTISSKAWYSHLGRLTDKLSWTISSKAWYSHLGRLTDKLSWTISSKAWYSHLGRLTDKLSWTISSKAWYSHLGRLTDKLSWTISSKAWYSHLGRLTGNLSWTTQAKRGTAILVD</sequence>
<name>A7RLP0_NEMVE</name>
<keyword evidence="4" id="KW-1185">Reference proteome</keyword>
<dbReference type="Pfam" id="PF00188">
    <property type="entry name" value="CAP"/>
    <property type="match status" value="1"/>
</dbReference>
<feature type="compositionally biased region" description="Low complexity" evidence="1">
    <location>
        <begin position="147"/>
        <end position="169"/>
    </location>
</feature>
<dbReference type="InParanoid" id="A7RLP0"/>
<gene>
    <name evidence="3" type="ORF">NEMVEDRAFT_v1g198923</name>
</gene>
<evidence type="ECO:0000256" key="1">
    <source>
        <dbReference type="SAM" id="MobiDB-lite"/>
    </source>
</evidence>
<dbReference type="PANTHER" id="PTHR10334">
    <property type="entry name" value="CYSTEINE-RICH SECRETORY PROTEIN-RELATED"/>
    <property type="match status" value="1"/>
</dbReference>
<protein>
    <recommendedName>
        <fullName evidence="2">SCP domain-containing protein</fullName>
    </recommendedName>
</protein>
<dbReference type="SMART" id="SM00198">
    <property type="entry name" value="SCP"/>
    <property type="match status" value="1"/>
</dbReference>
<dbReference type="InterPro" id="IPR001283">
    <property type="entry name" value="CRISP-related"/>
</dbReference>
<dbReference type="GO" id="GO:0005615">
    <property type="term" value="C:extracellular space"/>
    <property type="evidence" value="ECO:0000318"/>
    <property type="project" value="GO_Central"/>
</dbReference>
<feature type="domain" description="SCP" evidence="2">
    <location>
        <begin position="3"/>
        <end position="119"/>
    </location>
</feature>
<dbReference type="EMBL" id="DS469518">
    <property type="protein sequence ID" value="EDO47725.1"/>
    <property type="molecule type" value="Genomic_DNA"/>
</dbReference>
<feature type="compositionally biased region" description="Polar residues" evidence="1">
    <location>
        <begin position="136"/>
        <end position="146"/>
    </location>
</feature>
<feature type="compositionally biased region" description="Basic residues" evidence="1">
    <location>
        <begin position="402"/>
        <end position="411"/>
    </location>
</feature>
<dbReference type="InterPro" id="IPR035940">
    <property type="entry name" value="CAP_sf"/>
</dbReference>
<feature type="region of interest" description="Disordered" evidence="1">
    <location>
        <begin position="134"/>
        <end position="169"/>
    </location>
</feature>
<evidence type="ECO:0000259" key="2">
    <source>
        <dbReference type="SMART" id="SM00198"/>
    </source>
</evidence>
<accession>A7RLP0</accession>
<dbReference type="AlphaFoldDB" id="A7RLP0"/>
<dbReference type="eggNOG" id="KOG3017">
    <property type="taxonomic scope" value="Eukaryota"/>
</dbReference>
<evidence type="ECO:0000313" key="4">
    <source>
        <dbReference type="Proteomes" id="UP000001593"/>
    </source>
</evidence>
<dbReference type="SUPFAM" id="SSF55797">
    <property type="entry name" value="PR-1-like"/>
    <property type="match status" value="1"/>
</dbReference>
<feature type="region of interest" description="Disordered" evidence="1">
    <location>
        <begin position="329"/>
        <end position="450"/>
    </location>
</feature>
<reference evidence="3 4" key="1">
    <citation type="journal article" date="2007" name="Science">
        <title>Sea anemone genome reveals ancestral eumetazoan gene repertoire and genomic organization.</title>
        <authorList>
            <person name="Putnam N.H."/>
            <person name="Srivastava M."/>
            <person name="Hellsten U."/>
            <person name="Dirks B."/>
            <person name="Chapman J."/>
            <person name="Salamov A."/>
            <person name="Terry A."/>
            <person name="Shapiro H."/>
            <person name="Lindquist E."/>
            <person name="Kapitonov V.V."/>
            <person name="Jurka J."/>
            <person name="Genikhovich G."/>
            <person name="Grigoriev I.V."/>
            <person name="Lucas S.M."/>
            <person name="Steele R.E."/>
            <person name="Finnerty J.R."/>
            <person name="Technau U."/>
            <person name="Martindale M.Q."/>
            <person name="Rokhsar D.S."/>
        </authorList>
    </citation>
    <scope>NUCLEOTIDE SEQUENCE [LARGE SCALE GENOMIC DNA]</scope>
    <source>
        <strain evidence="4">CH2 X CH6</strain>
    </source>
</reference>
<evidence type="ECO:0000313" key="3">
    <source>
        <dbReference type="EMBL" id="EDO47725.1"/>
    </source>
</evidence>
<dbReference type="Gene3D" id="3.40.33.10">
    <property type="entry name" value="CAP"/>
    <property type="match status" value="1"/>
</dbReference>
<proteinExistence type="predicted"/>